<organism evidence="1">
    <name type="scientific">marine sediment metagenome</name>
    <dbReference type="NCBI Taxonomy" id="412755"/>
    <lineage>
        <taxon>unclassified sequences</taxon>
        <taxon>metagenomes</taxon>
        <taxon>ecological metagenomes</taxon>
    </lineage>
</organism>
<reference evidence="1" key="1">
    <citation type="journal article" date="2014" name="Front. Microbiol.">
        <title>High frequency of phylogenetically diverse reductive dehalogenase-homologous genes in deep subseafloor sedimentary metagenomes.</title>
        <authorList>
            <person name="Kawai M."/>
            <person name="Futagami T."/>
            <person name="Toyoda A."/>
            <person name="Takaki Y."/>
            <person name="Nishi S."/>
            <person name="Hori S."/>
            <person name="Arai W."/>
            <person name="Tsubouchi T."/>
            <person name="Morono Y."/>
            <person name="Uchiyama I."/>
            <person name="Ito T."/>
            <person name="Fujiyama A."/>
            <person name="Inagaki F."/>
            <person name="Takami H."/>
        </authorList>
    </citation>
    <scope>NUCLEOTIDE SEQUENCE</scope>
    <source>
        <strain evidence="1">Expedition CK06-06</strain>
    </source>
</reference>
<dbReference type="InterPro" id="IPR003679">
    <property type="entry name" value="Amioglycoside_AcTrfase"/>
</dbReference>
<dbReference type="GO" id="GO:0046677">
    <property type="term" value="P:response to antibiotic"/>
    <property type="evidence" value="ECO:0007669"/>
    <property type="project" value="InterPro"/>
</dbReference>
<name>X0TQI5_9ZZZZ</name>
<dbReference type="Pfam" id="PF02522">
    <property type="entry name" value="Antibiotic_NAT"/>
    <property type="match status" value="1"/>
</dbReference>
<evidence type="ECO:0008006" key="2">
    <source>
        <dbReference type="Google" id="ProtNLM"/>
    </source>
</evidence>
<feature type="non-terminal residue" evidence="1">
    <location>
        <position position="1"/>
    </location>
</feature>
<evidence type="ECO:0000313" key="1">
    <source>
        <dbReference type="EMBL" id="GAF95494.1"/>
    </source>
</evidence>
<dbReference type="AlphaFoldDB" id="X0TQI5"/>
<protein>
    <recommendedName>
        <fullName evidence="2">Aminoglycoside N(3)-acetyltransferase</fullName>
    </recommendedName>
</protein>
<comment type="caution">
    <text evidence="1">The sequence shown here is derived from an EMBL/GenBank/DDBJ whole genome shotgun (WGS) entry which is preliminary data.</text>
</comment>
<dbReference type="GO" id="GO:0008080">
    <property type="term" value="F:N-acetyltransferase activity"/>
    <property type="evidence" value="ECO:0007669"/>
    <property type="project" value="InterPro"/>
</dbReference>
<accession>X0TQI5</accession>
<dbReference type="EMBL" id="BARS01017216">
    <property type="protein sequence ID" value="GAF95494.1"/>
    <property type="molecule type" value="Genomic_DNA"/>
</dbReference>
<proteinExistence type="predicted"/>
<dbReference type="SUPFAM" id="SSF110710">
    <property type="entry name" value="TTHA0583/YokD-like"/>
    <property type="match status" value="1"/>
</dbReference>
<gene>
    <name evidence="1" type="ORF">S01H1_28197</name>
</gene>
<dbReference type="InterPro" id="IPR028345">
    <property type="entry name" value="Antibiotic_NAT-like"/>
</dbReference>
<sequence length="146" mass="16558">LAEEACRHECKSSFGPGSSSQRMLQAGVRVLNIGVDYREAGFTFFHYVEEQEQVPYRFYKDFPGTITAGGRTYQDTYKMYVRDLRYTNDFTRIGAILEAEELITTGHFAHGDLTLLETVPICERVALAVREDPTILLPEGTKLQPD</sequence>